<protein>
    <submittedName>
        <fullName evidence="2">Hypp848 protein</fullName>
    </submittedName>
</protein>
<feature type="compositionally biased region" description="Low complexity" evidence="1">
    <location>
        <begin position="92"/>
        <end position="115"/>
    </location>
</feature>
<organism evidence="2 3">
    <name type="scientific">Branchiostoma lanceolatum</name>
    <name type="common">Common lancelet</name>
    <name type="synonym">Amphioxus lanceolatum</name>
    <dbReference type="NCBI Taxonomy" id="7740"/>
    <lineage>
        <taxon>Eukaryota</taxon>
        <taxon>Metazoa</taxon>
        <taxon>Chordata</taxon>
        <taxon>Cephalochordata</taxon>
        <taxon>Leptocardii</taxon>
        <taxon>Amphioxiformes</taxon>
        <taxon>Branchiostomatidae</taxon>
        <taxon>Branchiostoma</taxon>
    </lineage>
</organism>
<reference evidence="2" key="1">
    <citation type="submission" date="2022-01" db="EMBL/GenBank/DDBJ databases">
        <authorList>
            <person name="Braso-Vives M."/>
        </authorList>
    </citation>
    <scope>NUCLEOTIDE SEQUENCE</scope>
</reference>
<feature type="region of interest" description="Disordered" evidence="1">
    <location>
        <begin position="89"/>
        <end position="115"/>
    </location>
</feature>
<dbReference type="EMBL" id="OV696686">
    <property type="protein sequence ID" value="CAH1233906.1"/>
    <property type="molecule type" value="Genomic_DNA"/>
</dbReference>
<accession>A0A8J9VGK9</accession>
<evidence type="ECO:0000256" key="1">
    <source>
        <dbReference type="SAM" id="MobiDB-lite"/>
    </source>
</evidence>
<dbReference type="Proteomes" id="UP000838412">
    <property type="component" value="Chromosome 1"/>
</dbReference>
<dbReference type="AlphaFoldDB" id="A0A8J9VGK9"/>
<feature type="compositionally biased region" description="Low complexity" evidence="1">
    <location>
        <begin position="179"/>
        <end position="192"/>
    </location>
</feature>
<keyword evidence="3" id="KW-1185">Reference proteome</keyword>
<gene>
    <name evidence="2" type="primary">Hypp848</name>
    <name evidence="2" type="ORF">BLAG_LOCUS2501</name>
</gene>
<evidence type="ECO:0000313" key="3">
    <source>
        <dbReference type="Proteomes" id="UP000838412"/>
    </source>
</evidence>
<feature type="compositionally biased region" description="Polar residues" evidence="1">
    <location>
        <begin position="165"/>
        <end position="178"/>
    </location>
</feature>
<feature type="region of interest" description="Disordered" evidence="1">
    <location>
        <begin position="165"/>
        <end position="192"/>
    </location>
</feature>
<dbReference type="OrthoDB" id="10195530at2759"/>
<feature type="region of interest" description="Disordered" evidence="1">
    <location>
        <begin position="1"/>
        <end position="23"/>
    </location>
</feature>
<evidence type="ECO:0000313" key="2">
    <source>
        <dbReference type="EMBL" id="CAH1233906.1"/>
    </source>
</evidence>
<proteinExistence type="predicted"/>
<name>A0A8J9VGK9_BRALA</name>
<sequence>MTSGHNDQYENVDTQHDQTGQGQCQVNTESSCARNKSYGTGPSASQLNSMYKCVGQYQAIITSNKDTNTTAAVVASGLDHQHGNIDQHIKAGQGQSQTNSRSNTNTTAAAVVSSGQDHQYEDMNQHDQTGQGQSQAIAESNTNTTAAVVASGHNHQYEDIDNQHNQAGQGQSQANSKPNTNTTAAVGANGAR</sequence>